<evidence type="ECO:0000313" key="9">
    <source>
        <dbReference type="Proteomes" id="UP000199341"/>
    </source>
</evidence>
<sequence>MTTVSSPVSGRAIALDDVPDPVFAGAMVGPGVAVDPPRARTVAVAPVDGVLVSVHPHAFVVVDNEGHGVLVHLGIDTVQLNGEGFALLAAKGDMVTRGQPVVRWDPAAVEESGKSPVCPVIALEATVDVLSRLATGSEVAAGDTLFDWK</sequence>
<dbReference type="SUPFAM" id="SSF51261">
    <property type="entry name" value="Duplicated hybrid motif"/>
    <property type="match status" value="1"/>
</dbReference>
<name>A0A1H0I6W9_9ACTN</name>
<reference evidence="8 9" key="1">
    <citation type="submission" date="2016-10" db="EMBL/GenBank/DDBJ databases">
        <authorList>
            <person name="de Groot N.N."/>
        </authorList>
    </citation>
    <scope>NUCLEOTIDE SEQUENCE [LARGE SCALE GENOMIC DNA]</scope>
    <source>
        <strain evidence="8 9">CGMCC 4.2022</strain>
    </source>
</reference>
<evidence type="ECO:0000259" key="7">
    <source>
        <dbReference type="PROSITE" id="PS51093"/>
    </source>
</evidence>
<proteinExistence type="predicted"/>
<evidence type="ECO:0000256" key="5">
    <source>
        <dbReference type="ARBA" id="ARBA00022683"/>
    </source>
</evidence>
<dbReference type="GO" id="GO:0009401">
    <property type="term" value="P:phosphoenolpyruvate-dependent sugar phosphotransferase system"/>
    <property type="evidence" value="ECO:0007669"/>
    <property type="project" value="UniProtKB-KW"/>
</dbReference>
<dbReference type="RefSeq" id="WP_093785874.1">
    <property type="nucleotide sequence ID" value="NZ_FNIE01000008.1"/>
</dbReference>
<accession>A0A1H0I6W9</accession>
<dbReference type="PROSITE" id="PS51093">
    <property type="entry name" value="PTS_EIIA_TYPE_1"/>
    <property type="match status" value="1"/>
</dbReference>
<keyword evidence="2" id="KW-0813">Transport</keyword>
<evidence type="ECO:0000256" key="3">
    <source>
        <dbReference type="ARBA" id="ARBA00022597"/>
    </source>
</evidence>
<keyword evidence="6" id="KW-0418">Kinase</keyword>
<protein>
    <submittedName>
        <fullName evidence="8">PTS system N-acetylglucosamine-specific IIA component, Glc family</fullName>
    </submittedName>
</protein>
<gene>
    <name evidence="8" type="ORF">SAMN05216259_108361</name>
</gene>
<dbReference type="InterPro" id="IPR001127">
    <property type="entry name" value="PTS_EIIA_1_perm"/>
</dbReference>
<keyword evidence="5" id="KW-0598">Phosphotransferase system</keyword>
<dbReference type="Gene3D" id="2.70.70.10">
    <property type="entry name" value="Glucose Permease (Domain IIA)"/>
    <property type="match status" value="1"/>
</dbReference>
<keyword evidence="3" id="KW-0762">Sugar transport</keyword>
<dbReference type="NCBIfam" id="TIGR00830">
    <property type="entry name" value="PTBA"/>
    <property type="match status" value="1"/>
</dbReference>
<dbReference type="STRING" id="310781.SAMN05216259_108361"/>
<dbReference type="PANTHER" id="PTHR45008:SF1">
    <property type="entry name" value="PTS SYSTEM GLUCOSE-SPECIFIC EIIA COMPONENT"/>
    <property type="match status" value="1"/>
</dbReference>
<dbReference type="PROSITE" id="PS00371">
    <property type="entry name" value="PTS_EIIA_TYPE_1_HIS"/>
    <property type="match status" value="1"/>
</dbReference>
<dbReference type="GO" id="GO:0016301">
    <property type="term" value="F:kinase activity"/>
    <property type="evidence" value="ECO:0007669"/>
    <property type="project" value="UniProtKB-KW"/>
</dbReference>
<evidence type="ECO:0000256" key="2">
    <source>
        <dbReference type="ARBA" id="ARBA00022448"/>
    </source>
</evidence>
<evidence type="ECO:0000256" key="6">
    <source>
        <dbReference type="ARBA" id="ARBA00022777"/>
    </source>
</evidence>
<dbReference type="EMBL" id="FNIE01000008">
    <property type="protein sequence ID" value="SDO26960.1"/>
    <property type="molecule type" value="Genomic_DNA"/>
</dbReference>
<evidence type="ECO:0000256" key="1">
    <source>
        <dbReference type="ARBA" id="ARBA00004496"/>
    </source>
</evidence>
<dbReference type="PANTHER" id="PTHR45008">
    <property type="entry name" value="PTS SYSTEM GLUCOSE-SPECIFIC EIIA COMPONENT"/>
    <property type="match status" value="1"/>
</dbReference>
<dbReference type="InterPro" id="IPR050890">
    <property type="entry name" value="PTS_EIIA_component"/>
</dbReference>
<organism evidence="8 9">
    <name type="scientific">Actinacidiphila guanduensis</name>
    <dbReference type="NCBI Taxonomy" id="310781"/>
    <lineage>
        <taxon>Bacteria</taxon>
        <taxon>Bacillati</taxon>
        <taxon>Actinomycetota</taxon>
        <taxon>Actinomycetes</taxon>
        <taxon>Kitasatosporales</taxon>
        <taxon>Streptomycetaceae</taxon>
        <taxon>Actinacidiphila</taxon>
    </lineage>
</organism>
<feature type="domain" description="PTS EIIA type-1" evidence="7">
    <location>
        <begin position="20"/>
        <end position="124"/>
    </location>
</feature>
<evidence type="ECO:0000313" key="8">
    <source>
        <dbReference type="EMBL" id="SDO26960.1"/>
    </source>
</evidence>
<dbReference type="AlphaFoldDB" id="A0A1H0I6W9"/>
<keyword evidence="4" id="KW-0808">Transferase</keyword>
<dbReference type="GO" id="GO:0005737">
    <property type="term" value="C:cytoplasm"/>
    <property type="evidence" value="ECO:0007669"/>
    <property type="project" value="UniProtKB-SubCell"/>
</dbReference>
<comment type="subcellular location">
    <subcellularLocation>
        <location evidence="1">Cytoplasm</location>
    </subcellularLocation>
</comment>
<keyword evidence="9" id="KW-1185">Reference proteome</keyword>
<dbReference type="OrthoDB" id="7571469at2"/>
<dbReference type="InterPro" id="IPR011055">
    <property type="entry name" value="Dup_hybrid_motif"/>
</dbReference>
<dbReference type="Pfam" id="PF00358">
    <property type="entry name" value="PTS_EIIA_1"/>
    <property type="match status" value="1"/>
</dbReference>
<dbReference type="Proteomes" id="UP000199341">
    <property type="component" value="Unassembled WGS sequence"/>
</dbReference>
<evidence type="ECO:0000256" key="4">
    <source>
        <dbReference type="ARBA" id="ARBA00022679"/>
    </source>
</evidence>